<dbReference type="RefSeq" id="WP_262581462.1">
    <property type="nucleotide sequence ID" value="NZ_JAOQJV010000007.1"/>
</dbReference>
<keyword evidence="2" id="KW-0813">Transport</keyword>
<feature type="transmembrane region" description="Helical" evidence="9">
    <location>
        <begin position="43"/>
        <end position="71"/>
    </location>
</feature>
<feature type="domain" description="PTS EIIC type-2" evidence="10">
    <location>
        <begin position="8"/>
        <end position="438"/>
    </location>
</feature>
<protein>
    <submittedName>
        <fullName evidence="11">PTS galactitol transporter subunit IIC</fullName>
    </submittedName>
</protein>
<evidence type="ECO:0000256" key="7">
    <source>
        <dbReference type="ARBA" id="ARBA00022989"/>
    </source>
</evidence>
<dbReference type="InterPro" id="IPR013853">
    <property type="entry name" value="EIIC-GAT"/>
</dbReference>
<keyword evidence="12" id="KW-1185">Reference proteome</keyword>
<organism evidence="11 12">
    <name type="scientific">Dorea ammoniilytica</name>
    <dbReference type="NCBI Taxonomy" id="2981788"/>
    <lineage>
        <taxon>Bacteria</taxon>
        <taxon>Bacillati</taxon>
        <taxon>Bacillota</taxon>
        <taxon>Clostridia</taxon>
        <taxon>Lachnospirales</taxon>
        <taxon>Lachnospiraceae</taxon>
        <taxon>Dorea</taxon>
    </lineage>
</organism>
<accession>A0ABT2S6E7</accession>
<dbReference type="InterPro" id="IPR013014">
    <property type="entry name" value="PTS_EIIC_2"/>
</dbReference>
<comment type="caution">
    <text evidence="11">The sequence shown here is derived from an EMBL/GenBank/DDBJ whole genome shotgun (WGS) entry which is preliminary data.</text>
</comment>
<dbReference type="PANTHER" id="PTHR37324:SF2">
    <property type="entry name" value="PTS SYSTEM GALACTITOL-SPECIFIC EIIC COMPONENT"/>
    <property type="match status" value="1"/>
</dbReference>
<evidence type="ECO:0000256" key="9">
    <source>
        <dbReference type="SAM" id="Phobius"/>
    </source>
</evidence>
<evidence type="ECO:0000313" key="12">
    <source>
        <dbReference type="Proteomes" id="UP001207605"/>
    </source>
</evidence>
<dbReference type="PANTHER" id="PTHR37324">
    <property type="entry name" value="PTS SYSTEM GALACTITOL-SPECIFIC EIIC COMPONENT"/>
    <property type="match status" value="1"/>
</dbReference>
<keyword evidence="5" id="KW-0598">Phosphotransferase system</keyword>
<feature type="transmembrane region" description="Helical" evidence="9">
    <location>
        <begin position="331"/>
        <end position="349"/>
    </location>
</feature>
<name>A0ABT2S6E7_9FIRM</name>
<evidence type="ECO:0000256" key="5">
    <source>
        <dbReference type="ARBA" id="ARBA00022683"/>
    </source>
</evidence>
<dbReference type="EMBL" id="JAOQJV010000007">
    <property type="protein sequence ID" value="MCU6699972.1"/>
    <property type="molecule type" value="Genomic_DNA"/>
</dbReference>
<feature type="transmembrane region" description="Helical" evidence="9">
    <location>
        <begin position="394"/>
        <end position="413"/>
    </location>
</feature>
<dbReference type="Proteomes" id="UP001207605">
    <property type="component" value="Unassembled WGS sequence"/>
</dbReference>
<evidence type="ECO:0000313" key="11">
    <source>
        <dbReference type="EMBL" id="MCU6699972.1"/>
    </source>
</evidence>
<evidence type="ECO:0000256" key="3">
    <source>
        <dbReference type="ARBA" id="ARBA00022475"/>
    </source>
</evidence>
<feature type="transmembrane region" description="Helical" evidence="9">
    <location>
        <begin position="248"/>
        <end position="266"/>
    </location>
</feature>
<evidence type="ECO:0000256" key="8">
    <source>
        <dbReference type="ARBA" id="ARBA00023136"/>
    </source>
</evidence>
<evidence type="ECO:0000259" key="10">
    <source>
        <dbReference type="PROSITE" id="PS51104"/>
    </source>
</evidence>
<reference evidence="11 12" key="1">
    <citation type="journal article" date="2021" name="ISME Commun">
        <title>Automated analysis of genomic sequences facilitates high-throughput and comprehensive description of bacteria.</title>
        <authorList>
            <person name="Hitch T.C.A."/>
        </authorList>
    </citation>
    <scope>NUCLEOTIDE SEQUENCE [LARGE SCALE GENOMIC DNA]</scope>
    <source>
        <strain evidence="11 12">Sanger_02</strain>
    </source>
</reference>
<gene>
    <name evidence="11" type="ORF">OCV65_06980</name>
</gene>
<dbReference type="PIRSF" id="PIRSF006304">
    <property type="entry name" value="GatC"/>
    <property type="match status" value="1"/>
</dbReference>
<evidence type="ECO:0000256" key="4">
    <source>
        <dbReference type="ARBA" id="ARBA00022597"/>
    </source>
</evidence>
<evidence type="ECO:0000256" key="1">
    <source>
        <dbReference type="ARBA" id="ARBA00004651"/>
    </source>
</evidence>
<feature type="transmembrane region" description="Helical" evidence="9">
    <location>
        <begin position="419"/>
        <end position="440"/>
    </location>
</feature>
<keyword evidence="3" id="KW-1003">Cell membrane</keyword>
<evidence type="ECO:0000256" key="2">
    <source>
        <dbReference type="ARBA" id="ARBA00022448"/>
    </source>
</evidence>
<dbReference type="PROSITE" id="PS51104">
    <property type="entry name" value="PTS_EIIC_TYPE_2"/>
    <property type="match status" value="1"/>
</dbReference>
<feature type="transmembrane region" description="Helical" evidence="9">
    <location>
        <begin position="355"/>
        <end position="373"/>
    </location>
</feature>
<dbReference type="Pfam" id="PF03611">
    <property type="entry name" value="EIIC-GAT"/>
    <property type="match status" value="1"/>
</dbReference>
<feature type="transmembrane region" description="Helical" evidence="9">
    <location>
        <begin position="220"/>
        <end position="241"/>
    </location>
</feature>
<keyword evidence="4" id="KW-0762">Sugar transport</keyword>
<dbReference type="InterPro" id="IPR004703">
    <property type="entry name" value="PTS_sugar-sp_permease"/>
</dbReference>
<comment type="subcellular location">
    <subcellularLocation>
        <location evidence="1">Cell membrane</location>
        <topology evidence="1">Multi-pass membrane protein</topology>
    </subcellularLocation>
</comment>
<feature type="transmembrane region" description="Helical" evidence="9">
    <location>
        <begin position="307"/>
        <end position="326"/>
    </location>
</feature>
<keyword evidence="7 9" id="KW-1133">Transmembrane helix</keyword>
<sequence>MSIITSAVQYILDLGASAMLPIILTIFGLILGQGFVKSFRAGLTVGVGFIGINLVIGLISSYAGAAAQAMVDRLNLSLNVLDVGWPVAASITWATPIAVMLIPLLFIVNMIMLALNMTKTMDVDIWNYWHLIFAGGVIYYATGSLPLCLLCALIHAVVTFKLADWTAPAVGSFLELPGVCLPHAETVAWAPVCYALNRVWDKIPGLNKVDVTGDTLKKKLGFIGEPMFLGLVLGLVIGALAGYDSKQVILTGVNMAAVLVLLPRMVSLLMEGLMPISEGARNFIQKRFPGKEVYIGLDAAVATGHPTVVTVSLIMIPITLALAIILPYNRLLPYADFAVLPFTVIWAVVASRGNIVRSVLSSSVMMCGILFIATNMAEATTAMGKAVGFAFPEGATQISGIDASCHILVWVFAKLCDPANMPMFIAGIAVAVIYFGLWYWTRNDVKAQVEAANAAK</sequence>
<feature type="transmembrane region" description="Helical" evidence="9">
    <location>
        <begin position="128"/>
        <end position="158"/>
    </location>
</feature>
<feature type="transmembrane region" description="Helical" evidence="9">
    <location>
        <begin position="91"/>
        <end position="116"/>
    </location>
</feature>
<keyword evidence="8 9" id="KW-0472">Membrane</keyword>
<proteinExistence type="predicted"/>
<feature type="transmembrane region" description="Helical" evidence="9">
    <location>
        <begin position="12"/>
        <end position="31"/>
    </location>
</feature>
<evidence type="ECO:0000256" key="6">
    <source>
        <dbReference type="ARBA" id="ARBA00022692"/>
    </source>
</evidence>
<keyword evidence="6 9" id="KW-0812">Transmembrane</keyword>